<sequence>MKTRKHSILKKKKQVEHGTSAGQVLTVFFKLLLNSLPFIAKGFYDILKTQITGKSNIHQKTNIYRNKADK</sequence>
<name>A0ABY9TQ14_9GAMM</name>
<dbReference type="EMBL" id="CP134145">
    <property type="protein sequence ID" value="WNC70810.1"/>
    <property type="molecule type" value="Genomic_DNA"/>
</dbReference>
<keyword evidence="2" id="KW-1185">Reference proteome</keyword>
<protein>
    <submittedName>
        <fullName evidence="1">Uncharacterized protein</fullName>
    </submittedName>
</protein>
<organism evidence="1 2">
    <name type="scientific">Thalassotalea psychrophila</name>
    <dbReference type="NCBI Taxonomy" id="3065647"/>
    <lineage>
        <taxon>Bacteria</taxon>
        <taxon>Pseudomonadati</taxon>
        <taxon>Pseudomonadota</taxon>
        <taxon>Gammaproteobacteria</taxon>
        <taxon>Alteromonadales</taxon>
        <taxon>Colwelliaceae</taxon>
        <taxon>Thalassotalea</taxon>
    </lineage>
</organism>
<proteinExistence type="predicted"/>
<gene>
    <name evidence="1" type="ORF">RGQ13_11775</name>
</gene>
<dbReference type="Proteomes" id="UP001258994">
    <property type="component" value="Chromosome"/>
</dbReference>
<accession>A0ABY9TQ14</accession>
<reference evidence="2" key="1">
    <citation type="submission" date="2023-09" db="EMBL/GenBank/DDBJ databases">
        <authorList>
            <person name="Li S."/>
            <person name="Li X."/>
            <person name="Zhang C."/>
            <person name="Zhao Z."/>
        </authorList>
    </citation>
    <scope>NUCLEOTIDE SEQUENCE [LARGE SCALE GENOMIC DNA]</scope>
    <source>
        <strain evidence="2">SQ149</strain>
    </source>
</reference>
<dbReference type="RefSeq" id="WP_348389947.1">
    <property type="nucleotide sequence ID" value="NZ_CP134145.1"/>
</dbReference>
<evidence type="ECO:0000313" key="1">
    <source>
        <dbReference type="EMBL" id="WNC70810.1"/>
    </source>
</evidence>
<evidence type="ECO:0000313" key="2">
    <source>
        <dbReference type="Proteomes" id="UP001258994"/>
    </source>
</evidence>